<reference evidence="1 2" key="1">
    <citation type="journal article" date="1992" name="Lakartidningen">
        <title>[Penicillin V and not amoxicillin is the first choice preparation in acute otitis].</title>
        <authorList>
            <person name="Kamme C."/>
            <person name="Lundgren K."/>
            <person name="Prellner K."/>
        </authorList>
    </citation>
    <scope>NUCLEOTIDE SEQUENCE [LARGE SCALE GENOMIC DNA]</scope>
    <source>
        <strain evidence="1 2">PC2777IV</strain>
    </source>
</reference>
<sequence length="121" mass="14709">MIKKIKKWLAIARVLRDKKKEREFKDSLNKKYLMRSIFNALTSQDLGIEIKYYTIDNNNSIEIYNFEALKRFVEEGGIILYKDDEQLYKKVRWLNKHNIKYLITEDKRGIEYNTKELDYGF</sequence>
<protein>
    <submittedName>
        <fullName evidence="1">Uncharacterized protein</fullName>
    </submittedName>
</protein>
<name>A0A5C8GAF9_9SPIR</name>
<dbReference type="EMBL" id="SAYJ01000009">
    <property type="protein sequence ID" value="TXJ58418.1"/>
    <property type="molecule type" value="Genomic_DNA"/>
</dbReference>
<evidence type="ECO:0000313" key="2">
    <source>
        <dbReference type="Proteomes" id="UP000325013"/>
    </source>
</evidence>
<accession>A0A5C8GAF9</accession>
<comment type="caution">
    <text evidence="1">The sequence shown here is derived from an EMBL/GenBank/DDBJ whole genome shotgun (WGS) entry which is preliminary data.</text>
</comment>
<proteinExistence type="predicted"/>
<organism evidence="1 2">
    <name type="scientific">Brachyspira aalborgi</name>
    <dbReference type="NCBI Taxonomy" id="29522"/>
    <lineage>
        <taxon>Bacteria</taxon>
        <taxon>Pseudomonadati</taxon>
        <taxon>Spirochaetota</taxon>
        <taxon>Spirochaetia</taxon>
        <taxon>Brachyspirales</taxon>
        <taxon>Brachyspiraceae</taxon>
        <taxon>Brachyspira</taxon>
    </lineage>
</organism>
<gene>
    <name evidence="1" type="ORF">EPJ67_01540</name>
</gene>
<dbReference type="AlphaFoldDB" id="A0A5C8GAF9"/>
<evidence type="ECO:0000313" key="1">
    <source>
        <dbReference type="EMBL" id="TXJ58418.1"/>
    </source>
</evidence>
<dbReference type="Proteomes" id="UP000325013">
    <property type="component" value="Unassembled WGS sequence"/>
</dbReference>